<name>A0ABW3GDP2_9PROT</name>
<evidence type="ECO:0000313" key="2">
    <source>
        <dbReference type="EMBL" id="MFD0928368.1"/>
    </source>
</evidence>
<dbReference type="Proteomes" id="UP001597106">
    <property type="component" value="Unassembled WGS sequence"/>
</dbReference>
<protein>
    <submittedName>
        <fullName evidence="2">Complex I NDUFA9 subunit family protein</fullName>
    </submittedName>
</protein>
<dbReference type="EMBL" id="JBHTJW010000001">
    <property type="protein sequence ID" value="MFD0928368.1"/>
    <property type="molecule type" value="Genomic_DNA"/>
</dbReference>
<comment type="caution">
    <text evidence="2">The sequence shown here is derived from an EMBL/GenBank/DDBJ whole genome shotgun (WGS) entry which is preliminary data.</text>
</comment>
<sequence length="319" mass="35162">MKTVTVLGGSGFVGSSVVARLDQAGHQVKVLTRRREQAKHLILLPNVQVVECDIHDHAALKAQLQGSDVVINLIGILHQTRDNAFEKMHHQFPRQVAQLCEALGIPRLLHMSALQASASAPSEYLRSKAAGDSAVMAFSKKLHVTIFRPSVIFGTRDRFINLFAKLIQWIPVLALAMPNAKFQPIWVEDVAAAMVNAVDEPATYGKTYELGGPAIMTLQQIIEAVMKTIHVQRPILGLSLRMSLLQGSFMQLLPIKLISRDNVKSMQVDNVCQQPMANELCVVPTDMFAVISGYLVKNNPRGAYDQFRAAAGRVINARR</sequence>
<accession>A0ABW3GDP2</accession>
<evidence type="ECO:0000259" key="1">
    <source>
        <dbReference type="Pfam" id="PF01370"/>
    </source>
</evidence>
<dbReference type="RefSeq" id="WP_379073444.1">
    <property type="nucleotide sequence ID" value="NZ_JBHTJW010000001.1"/>
</dbReference>
<dbReference type="InterPro" id="IPR051207">
    <property type="entry name" value="ComplexI_NDUFA9_subunit"/>
</dbReference>
<gene>
    <name evidence="2" type="ORF">ACFQ1T_01120</name>
</gene>
<reference evidence="3" key="1">
    <citation type="journal article" date="2019" name="Int. J. Syst. Evol. Microbiol.">
        <title>The Global Catalogue of Microorganisms (GCM) 10K type strain sequencing project: providing services to taxonomists for standard genome sequencing and annotation.</title>
        <authorList>
            <consortium name="The Broad Institute Genomics Platform"/>
            <consortium name="The Broad Institute Genome Sequencing Center for Infectious Disease"/>
            <person name="Wu L."/>
            <person name="Ma J."/>
        </authorList>
    </citation>
    <scope>NUCLEOTIDE SEQUENCE [LARGE SCALE GENOMIC DNA]</scope>
    <source>
        <strain evidence="3">CCUG 59685</strain>
    </source>
</reference>
<dbReference type="PANTHER" id="PTHR12126:SF11">
    <property type="entry name" value="NADH DEHYDROGENASE [UBIQUINONE] 1 ALPHA SUBCOMPLEX SUBUNIT 9, MITOCHONDRIAL"/>
    <property type="match status" value="1"/>
</dbReference>
<dbReference type="PANTHER" id="PTHR12126">
    <property type="entry name" value="NADH-UBIQUINONE OXIDOREDUCTASE 39 KDA SUBUNIT-RELATED"/>
    <property type="match status" value="1"/>
</dbReference>
<dbReference type="SUPFAM" id="SSF51735">
    <property type="entry name" value="NAD(P)-binding Rossmann-fold domains"/>
    <property type="match status" value="1"/>
</dbReference>
<dbReference type="CDD" id="cd05271">
    <property type="entry name" value="NDUFA9_like_SDR_a"/>
    <property type="match status" value="1"/>
</dbReference>
<dbReference type="InterPro" id="IPR036291">
    <property type="entry name" value="NAD(P)-bd_dom_sf"/>
</dbReference>
<proteinExistence type="predicted"/>
<dbReference type="InterPro" id="IPR001509">
    <property type="entry name" value="Epimerase_deHydtase"/>
</dbReference>
<keyword evidence="3" id="KW-1185">Reference proteome</keyword>
<feature type="domain" description="NAD-dependent epimerase/dehydratase" evidence="1">
    <location>
        <begin position="4"/>
        <end position="211"/>
    </location>
</feature>
<evidence type="ECO:0000313" key="3">
    <source>
        <dbReference type="Proteomes" id="UP001597106"/>
    </source>
</evidence>
<dbReference type="Gene3D" id="3.40.50.720">
    <property type="entry name" value="NAD(P)-binding Rossmann-like Domain"/>
    <property type="match status" value="1"/>
</dbReference>
<dbReference type="Pfam" id="PF01370">
    <property type="entry name" value="Epimerase"/>
    <property type="match status" value="1"/>
</dbReference>
<organism evidence="2 3">
    <name type="scientific">Methylophilus glucosoxydans</name>
    <dbReference type="NCBI Taxonomy" id="752553"/>
    <lineage>
        <taxon>Bacteria</taxon>
        <taxon>Pseudomonadati</taxon>
        <taxon>Pseudomonadota</taxon>
        <taxon>Betaproteobacteria</taxon>
        <taxon>Nitrosomonadales</taxon>
        <taxon>Methylophilaceae</taxon>
        <taxon>Methylophilus</taxon>
    </lineage>
</organism>